<evidence type="ECO:0000313" key="2">
    <source>
        <dbReference type="Proteomes" id="UP000185936"/>
    </source>
</evidence>
<organism evidence="1 2">
    <name type="scientific">Natronorubrum thiooxidans</name>
    <dbReference type="NCBI Taxonomy" id="308853"/>
    <lineage>
        <taxon>Archaea</taxon>
        <taxon>Methanobacteriati</taxon>
        <taxon>Methanobacteriota</taxon>
        <taxon>Stenosarchaea group</taxon>
        <taxon>Halobacteria</taxon>
        <taxon>Halobacteriales</taxon>
        <taxon>Natrialbaceae</taxon>
        <taxon>Natronorubrum</taxon>
    </lineage>
</organism>
<dbReference type="Proteomes" id="UP000185936">
    <property type="component" value="Unassembled WGS sequence"/>
</dbReference>
<dbReference type="OrthoDB" id="2572at2157"/>
<dbReference type="AlphaFoldDB" id="A0A1N7GMQ6"/>
<dbReference type="EMBL" id="FTNR01000013">
    <property type="protein sequence ID" value="SIS13812.1"/>
    <property type="molecule type" value="Genomic_DNA"/>
</dbReference>
<gene>
    <name evidence="1" type="ORF">SAMN05421752_113100</name>
</gene>
<keyword evidence="2" id="KW-1185">Reference proteome</keyword>
<reference evidence="2" key="1">
    <citation type="submission" date="2017-01" db="EMBL/GenBank/DDBJ databases">
        <authorList>
            <person name="Varghese N."/>
            <person name="Submissions S."/>
        </authorList>
    </citation>
    <scope>NUCLEOTIDE SEQUENCE [LARGE SCALE GENOMIC DNA]</scope>
    <source>
        <strain evidence="2">type strain: HArc-</strain>
    </source>
</reference>
<sequence>MALDVDGPLEGALIVAERCEEVDSRLADTNVRREGDLIEISFFPYLMAAVTASPARQTTLVFAYTTRKRVFDVGTSA</sequence>
<proteinExistence type="predicted"/>
<dbReference type="RefSeq" id="WP_076610254.1">
    <property type="nucleotide sequence ID" value="NZ_FTNR01000013.1"/>
</dbReference>
<accession>A0A1N7GMQ6</accession>
<protein>
    <submittedName>
        <fullName evidence="1">Uncharacterized protein</fullName>
    </submittedName>
</protein>
<evidence type="ECO:0000313" key="1">
    <source>
        <dbReference type="EMBL" id="SIS13812.1"/>
    </source>
</evidence>
<name>A0A1N7GMQ6_9EURY</name>